<dbReference type="AlphaFoldDB" id="A0A8J7UUT2"/>
<dbReference type="RefSeq" id="WP_210510585.1">
    <property type="nucleotide sequence ID" value="NZ_JAFIDN010000002.1"/>
</dbReference>
<gene>
    <name evidence="1" type="ORF">NATSA_03925</name>
</gene>
<evidence type="ECO:0000313" key="2">
    <source>
        <dbReference type="Proteomes" id="UP000673975"/>
    </source>
</evidence>
<comment type="caution">
    <text evidence="1">The sequence shown here is derived from an EMBL/GenBank/DDBJ whole genome shotgun (WGS) entry which is preliminary data.</text>
</comment>
<organism evidence="1 2">
    <name type="scientific">Natronogracilivirga saccharolytica</name>
    <dbReference type="NCBI Taxonomy" id="2812953"/>
    <lineage>
        <taxon>Bacteria</taxon>
        <taxon>Pseudomonadati</taxon>
        <taxon>Balneolota</taxon>
        <taxon>Balneolia</taxon>
        <taxon>Balneolales</taxon>
        <taxon>Cyclonatronaceae</taxon>
        <taxon>Natronogracilivirga</taxon>
    </lineage>
</organism>
<reference evidence="1" key="1">
    <citation type="submission" date="2021-02" db="EMBL/GenBank/DDBJ databases">
        <title>Natronogracilivirga saccharolytica gen. nov. sp. nov. a new anaerobic, haloalkiliphilic carbohydrate-fermenting bacterium from soda lake and proposing of Cyclonatronumiaceae fam. nov. in the phylum Balneolaeota.</title>
        <authorList>
            <person name="Zhilina T.N."/>
            <person name="Sorokin D.Y."/>
            <person name="Zavarzina D.G."/>
            <person name="Toshchakov S.V."/>
            <person name="Kublanov I.V."/>
        </authorList>
    </citation>
    <scope>NUCLEOTIDE SEQUENCE</scope>
    <source>
        <strain evidence="1">Z-1702</strain>
    </source>
</reference>
<keyword evidence="2" id="KW-1185">Reference proteome</keyword>
<dbReference type="EMBL" id="JAFIDN010000002">
    <property type="protein sequence ID" value="MBP3191806.1"/>
    <property type="molecule type" value="Genomic_DNA"/>
</dbReference>
<evidence type="ECO:0000313" key="1">
    <source>
        <dbReference type="EMBL" id="MBP3191806.1"/>
    </source>
</evidence>
<dbReference type="Gene3D" id="3.40.109.10">
    <property type="entry name" value="NADH Oxidase"/>
    <property type="match status" value="1"/>
</dbReference>
<dbReference type="GO" id="GO:0016491">
    <property type="term" value="F:oxidoreductase activity"/>
    <property type="evidence" value="ECO:0007669"/>
    <property type="project" value="InterPro"/>
</dbReference>
<accession>A0A8J7UUT2</accession>
<protein>
    <submittedName>
        <fullName evidence="1">Nitroreductase family protein</fullName>
    </submittedName>
</protein>
<sequence>MKDVITDILQQARRAPSVLNSQPWRFRVCGNTIELYLNKIPELEPVDPHGRLQLASCGTFISHLSHAIREKGWMQKTSYFPRFEEENLVAFIKLKGPGDPTDTEQAPTSQKRCIEKIQQDITRIARQKDTELTVQNDDENLRFEKYFRSNCAKKLDTEYFRNSLNLLLRSESDSDTIYEDEVILSDSFFNNSFTAGSGSGIPEELKHRYFILYTRTDNRYNWLRSGEVLGNMMIHLRQCEDAGMMALPVISTDCCRKWIREQINLPGHPQFVLKMHPVKPREHMQKRPLQELIKQGF</sequence>
<dbReference type="Proteomes" id="UP000673975">
    <property type="component" value="Unassembled WGS sequence"/>
</dbReference>
<proteinExistence type="predicted"/>
<dbReference type="InterPro" id="IPR000415">
    <property type="entry name" value="Nitroreductase-like"/>
</dbReference>
<name>A0A8J7UUT2_9BACT</name>
<dbReference type="SUPFAM" id="SSF55469">
    <property type="entry name" value="FMN-dependent nitroreductase-like"/>
    <property type="match status" value="1"/>
</dbReference>